<dbReference type="AlphaFoldDB" id="A0A1B9F6G2"/>
<dbReference type="STRING" id="1156395.DBT_1171"/>
<dbReference type="Pfam" id="PF03975">
    <property type="entry name" value="CheD"/>
    <property type="match status" value="1"/>
</dbReference>
<evidence type="ECO:0000313" key="4">
    <source>
        <dbReference type="Proteomes" id="UP000093080"/>
    </source>
</evidence>
<proteinExistence type="predicted"/>
<dbReference type="EMBL" id="MAGO01000005">
    <property type="protein sequence ID" value="OCC15424.1"/>
    <property type="molecule type" value="Genomic_DNA"/>
</dbReference>
<protein>
    <submittedName>
        <fullName evidence="3">Chemotaxis protein CheD</fullName>
    </submittedName>
</protein>
<keyword evidence="2" id="KW-0378">Hydrolase</keyword>
<keyword evidence="1" id="KW-0145">Chemotaxis</keyword>
<evidence type="ECO:0000256" key="1">
    <source>
        <dbReference type="ARBA" id="ARBA00022500"/>
    </source>
</evidence>
<dbReference type="SUPFAM" id="SSF64438">
    <property type="entry name" value="CNF1/YfiH-like putative cysteine hydrolases"/>
    <property type="match status" value="1"/>
</dbReference>
<dbReference type="GO" id="GO:0006935">
    <property type="term" value="P:chemotaxis"/>
    <property type="evidence" value="ECO:0007669"/>
    <property type="project" value="UniProtKB-KW"/>
</dbReference>
<reference evidence="3 4" key="1">
    <citation type="submission" date="2016-06" db="EMBL/GenBank/DDBJ databases">
        <title>Respiratory ammonification of nitrate coupled to the oxidation of elemental sulfur in deep-sea autotrophic thermophilic bacteria.</title>
        <authorList>
            <person name="Slobodkina G.B."/>
            <person name="Mardanov A.V."/>
            <person name="Ravin N.V."/>
            <person name="Frolova A.A."/>
            <person name="Viryasiv M.B."/>
            <person name="Chernyh N.A."/>
            <person name="Bonch-Osmolovskaya E.A."/>
            <person name="Slobodkin A.I."/>
        </authorList>
    </citation>
    <scope>NUCLEOTIDE SEQUENCE [LARGE SCALE GENOMIC DNA]</scope>
    <source>
        <strain evidence="3 4">S69</strain>
    </source>
</reference>
<accession>A0A1B9F6G2</accession>
<evidence type="ECO:0000256" key="2">
    <source>
        <dbReference type="ARBA" id="ARBA00022801"/>
    </source>
</evidence>
<dbReference type="InterPro" id="IPR005659">
    <property type="entry name" value="Chemorcpt_Glu_NH3ase_CheD"/>
</dbReference>
<dbReference type="RefSeq" id="WP_067617489.1">
    <property type="nucleotide sequence ID" value="NZ_MAGO01000005.1"/>
</dbReference>
<dbReference type="Proteomes" id="UP000093080">
    <property type="component" value="Unassembled WGS sequence"/>
</dbReference>
<gene>
    <name evidence="3" type="ORF">DBT_1171</name>
</gene>
<dbReference type="OrthoDB" id="9807202at2"/>
<evidence type="ECO:0000313" key="3">
    <source>
        <dbReference type="EMBL" id="OCC15424.1"/>
    </source>
</evidence>
<dbReference type="CDD" id="cd16352">
    <property type="entry name" value="CheD"/>
    <property type="match status" value="1"/>
</dbReference>
<dbReference type="Gene3D" id="3.30.1330.200">
    <property type="match status" value="1"/>
</dbReference>
<keyword evidence="4" id="KW-1185">Reference proteome</keyword>
<dbReference type="PANTHER" id="PTHR35147">
    <property type="entry name" value="CHEMORECEPTOR GLUTAMINE DEAMIDASE CHED-RELATED"/>
    <property type="match status" value="1"/>
</dbReference>
<dbReference type="InterPro" id="IPR038592">
    <property type="entry name" value="CheD-like_sf"/>
</dbReference>
<dbReference type="InterPro" id="IPR011324">
    <property type="entry name" value="Cytotoxic_necrot_fac-like_cat"/>
</dbReference>
<dbReference type="PANTHER" id="PTHR35147:SF3">
    <property type="entry name" value="CHEMORECEPTOR GLUTAMINE DEAMIDASE CHED 1-RELATED"/>
    <property type="match status" value="1"/>
</dbReference>
<organism evidence="3 4">
    <name type="scientific">Dissulfuribacter thermophilus</name>
    <dbReference type="NCBI Taxonomy" id="1156395"/>
    <lineage>
        <taxon>Bacteria</taxon>
        <taxon>Pseudomonadati</taxon>
        <taxon>Thermodesulfobacteriota</taxon>
        <taxon>Dissulfuribacteria</taxon>
        <taxon>Dissulfuribacterales</taxon>
        <taxon>Dissulfuribacteraceae</taxon>
        <taxon>Dissulfuribacter</taxon>
    </lineage>
</organism>
<sequence length="157" mass="17391">MKEFEVLKGDYRILKGSDETIVTKNLGSGLCVCVRDTKNGLLGLCHLVVPKASERDDSFPVFDCSEGIRIFFNTLLDRGAQRENLEIWLIGSGQFLECPNVFNIGAQNYSLVKRAIEKNGLNLKGEHVGGPFNKSVRFSLHHGPVVTVPGTKKEIML</sequence>
<name>A0A1B9F6G2_9BACT</name>
<dbReference type="GO" id="GO:0050568">
    <property type="term" value="F:protein-glutamine glutaminase activity"/>
    <property type="evidence" value="ECO:0007669"/>
    <property type="project" value="InterPro"/>
</dbReference>
<comment type="caution">
    <text evidence="3">The sequence shown here is derived from an EMBL/GenBank/DDBJ whole genome shotgun (WGS) entry which is preliminary data.</text>
</comment>